<proteinExistence type="predicted"/>
<sequence>MLLAFVMLLLSLKTLLVFKMQSRHLRYKFLEGKFSLRRGDQTVALLLEVEGGEEAGVVIYQMVQGDDMVAAV</sequence>
<accession>A0A2P2MHP9</accession>
<keyword evidence="1" id="KW-0732">Signal</keyword>
<organism evidence="2">
    <name type="scientific">Rhizophora mucronata</name>
    <name type="common">Asiatic mangrove</name>
    <dbReference type="NCBI Taxonomy" id="61149"/>
    <lineage>
        <taxon>Eukaryota</taxon>
        <taxon>Viridiplantae</taxon>
        <taxon>Streptophyta</taxon>
        <taxon>Embryophyta</taxon>
        <taxon>Tracheophyta</taxon>
        <taxon>Spermatophyta</taxon>
        <taxon>Magnoliopsida</taxon>
        <taxon>eudicotyledons</taxon>
        <taxon>Gunneridae</taxon>
        <taxon>Pentapetalae</taxon>
        <taxon>rosids</taxon>
        <taxon>fabids</taxon>
        <taxon>Malpighiales</taxon>
        <taxon>Rhizophoraceae</taxon>
        <taxon>Rhizophora</taxon>
    </lineage>
</organism>
<reference evidence="2" key="1">
    <citation type="submission" date="2018-02" db="EMBL/GenBank/DDBJ databases">
        <title>Rhizophora mucronata_Transcriptome.</title>
        <authorList>
            <person name="Meera S.P."/>
            <person name="Sreeshan A."/>
            <person name="Augustine A."/>
        </authorList>
    </citation>
    <scope>NUCLEOTIDE SEQUENCE</scope>
    <source>
        <tissue evidence="2">Leaf</tissue>
    </source>
</reference>
<dbReference type="AlphaFoldDB" id="A0A2P2MHP9"/>
<evidence type="ECO:0000256" key="1">
    <source>
        <dbReference type="SAM" id="SignalP"/>
    </source>
</evidence>
<evidence type="ECO:0000313" key="2">
    <source>
        <dbReference type="EMBL" id="MBX29753.1"/>
    </source>
</evidence>
<protein>
    <submittedName>
        <fullName evidence="2">Uncharacterized protein</fullName>
    </submittedName>
</protein>
<dbReference type="EMBL" id="GGEC01049269">
    <property type="protein sequence ID" value="MBX29753.1"/>
    <property type="molecule type" value="Transcribed_RNA"/>
</dbReference>
<feature type="signal peptide" evidence="1">
    <location>
        <begin position="1"/>
        <end position="17"/>
    </location>
</feature>
<feature type="chain" id="PRO_5015169772" evidence="1">
    <location>
        <begin position="18"/>
        <end position="72"/>
    </location>
</feature>
<name>A0A2P2MHP9_RHIMU</name>